<evidence type="ECO:0000313" key="4">
    <source>
        <dbReference type="EMBL" id="KAK9024679.1"/>
    </source>
</evidence>
<dbReference type="InterPro" id="IPR001087">
    <property type="entry name" value="GDSL"/>
</dbReference>
<evidence type="ECO:0008006" key="6">
    <source>
        <dbReference type="Google" id="ProtNLM"/>
    </source>
</evidence>
<dbReference type="Proteomes" id="UP001396334">
    <property type="component" value="Unassembled WGS sequence"/>
</dbReference>
<sequence length="336" mass="37551">MSRNITSDDAVMAAWLSISLVIYMFRICIRPFIFKVFMYDACHGFAAETLGFPFLPPYYGCKNGGREGFRKGANFAVAGATALSSSFLAEMGIHNPTTNMSLGDQLSSFNDFLPPLCSSSSECKELLGNSLIVMGEIGGNDYITTMHSSKEQTSRKSDILFLLSLILYSFGHQWAVTFLVSGNYPIRCTPAYLTSFQGSDKDKYDRSTGCLTWLNQFSEHHNELLRKEVEKIRNLRPGINIIYVDNYNTAMRFYRSPEQFGSRETIRACCGGGGVYNYNSSRICGNPPVKQCCSDPSSFVSWDGVHYTEATNKWIAMTVFEELVDIIPSLNKPQTS</sequence>
<reference evidence="4 5" key="1">
    <citation type="journal article" date="2024" name="G3 (Bethesda)">
        <title>Genome assembly of Hibiscus sabdariffa L. provides insights into metabolisms of medicinal natural products.</title>
        <authorList>
            <person name="Kim T."/>
        </authorList>
    </citation>
    <scope>NUCLEOTIDE SEQUENCE [LARGE SCALE GENOMIC DNA]</scope>
    <source>
        <strain evidence="4">TK-2024</strain>
        <tissue evidence="4">Old leaves</tissue>
    </source>
</reference>
<feature type="transmembrane region" description="Helical" evidence="3">
    <location>
        <begin position="159"/>
        <end position="180"/>
    </location>
</feature>
<comment type="similarity">
    <text evidence="1">Belongs to the 'GDSL' lipolytic enzyme family.</text>
</comment>
<organism evidence="4 5">
    <name type="scientific">Hibiscus sabdariffa</name>
    <name type="common">roselle</name>
    <dbReference type="NCBI Taxonomy" id="183260"/>
    <lineage>
        <taxon>Eukaryota</taxon>
        <taxon>Viridiplantae</taxon>
        <taxon>Streptophyta</taxon>
        <taxon>Embryophyta</taxon>
        <taxon>Tracheophyta</taxon>
        <taxon>Spermatophyta</taxon>
        <taxon>Magnoliopsida</taxon>
        <taxon>eudicotyledons</taxon>
        <taxon>Gunneridae</taxon>
        <taxon>Pentapetalae</taxon>
        <taxon>rosids</taxon>
        <taxon>malvids</taxon>
        <taxon>Malvales</taxon>
        <taxon>Malvaceae</taxon>
        <taxon>Malvoideae</taxon>
        <taxon>Hibiscus</taxon>
    </lineage>
</organism>
<dbReference type="InterPro" id="IPR036514">
    <property type="entry name" value="SGNH_hydro_sf"/>
</dbReference>
<accession>A0ABR2SIC3</accession>
<keyword evidence="3" id="KW-1133">Transmembrane helix</keyword>
<evidence type="ECO:0000256" key="2">
    <source>
        <dbReference type="ARBA" id="ARBA00023180"/>
    </source>
</evidence>
<protein>
    <recommendedName>
        <fullName evidence="6">GDSL esterase/lipase</fullName>
    </recommendedName>
</protein>
<gene>
    <name evidence="4" type="ORF">V6N11_004837</name>
</gene>
<dbReference type="Gene3D" id="3.40.50.1110">
    <property type="entry name" value="SGNH hydrolase"/>
    <property type="match status" value="1"/>
</dbReference>
<name>A0ABR2SIC3_9ROSI</name>
<keyword evidence="3" id="KW-0812">Transmembrane</keyword>
<proteinExistence type="inferred from homology"/>
<dbReference type="PANTHER" id="PTHR22835:SF683">
    <property type="entry name" value="OS05G0506800 PROTEIN"/>
    <property type="match status" value="1"/>
</dbReference>
<evidence type="ECO:0000256" key="3">
    <source>
        <dbReference type="SAM" id="Phobius"/>
    </source>
</evidence>
<evidence type="ECO:0000256" key="1">
    <source>
        <dbReference type="ARBA" id="ARBA00008668"/>
    </source>
</evidence>
<evidence type="ECO:0000313" key="5">
    <source>
        <dbReference type="Proteomes" id="UP001396334"/>
    </source>
</evidence>
<comment type="caution">
    <text evidence="4">The sequence shown here is derived from an EMBL/GenBank/DDBJ whole genome shotgun (WGS) entry which is preliminary data.</text>
</comment>
<dbReference type="Pfam" id="PF00657">
    <property type="entry name" value="Lipase_GDSL"/>
    <property type="match status" value="1"/>
</dbReference>
<keyword evidence="5" id="KW-1185">Reference proteome</keyword>
<feature type="transmembrane region" description="Helical" evidence="3">
    <location>
        <begin position="12"/>
        <end position="29"/>
    </location>
</feature>
<keyword evidence="3" id="KW-0472">Membrane</keyword>
<dbReference type="PANTHER" id="PTHR22835">
    <property type="entry name" value="ZINC FINGER FYVE DOMAIN CONTAINING PROTEIN"/>
    <property type="match status" value="1"/>
</dbReference>
<dbReference type="SUPFAM" id="SSF52266">
    <property type="entry name" value="SGNH hydrolase"/>
    <property type="match status" value="1"/>
</dbReference>
<dbReference type="EMBL" id="JBBPBN010000015">
    <property type="protein sequence ID" value="KAK9024679.1"/>
    <property type="molecule type" value="Genomic_DNA"/>
</dbReference>
<keyword evidence="2" id="KW-0325">Glycoprotein</keyword>